<keyword evidence="3" id="KW-1185">Reference proteome</keyword>
<sequence>MYRREGERSRYTRPITCTIVSSFGDLPVTVQRPPSPRACDPDSLQANWSRGSASRRGMAPRGTLLAEADRAGTRLPRSVRRKERKPTREQFGTGRFSILVSGRRNFDRNLLRSASKQQVNEKYLREIRCELGEPDGGHSLPLSTLPFSECQSFSSQIKTRASKNYKRSRENLIQARRGPVKHGLSSKKCSKTSTPKLRANSMDVPIEKLLLFYESDVLFYINNEFPLSHTDAGRRQTFFEMPSISSSCPVTGPPVCATIKRQYYPFLNKCYFTEAVKKQQKFGGHTPKVVTFFAKSLRAGLLTKLISPISKEASDILHHGGPRSDSVESVVLKSWWIPIGHNQGALMMGPCLPWQRLPSPCLSKFWDRSNSTLGLSAIPFSGNFNPYRGLIGSSVFSKVKKLQGAELLRNPQLILPSSGPVSTQPKRIDPFELFILWRETAVTEKSEEWYATNFETEDSFPRDGKIEITKINSLIPELVPKIPKLKKKEINSREDPVHWSADEPRSSGSVYLDKLVSASCWSIPQDLRSANASSPSGVNREHSLARVPRPWTLSATLEKGEPKNEKEVSRRDCVKTCYQQSGFMGMFVCLLKFNNKMCRIHHGHGRGVNILCTRIPPTPPPPPPPPPPS</sequence>
<reference evidence="2 3" key="1">
    <citation type="submission" date="2020-02" db="EMBL/GenBank/DDBJ databases">
        <authorList>
            <person name="Ferguson B K."/>
        </authorList>
    </citation>
    <scope>NUCLEOTIDE SEQUENCE [LARGE SCALE GENOMIC DNA]</scope>
</reference>
<dbReference type="AlphaFoldDB" id="A0A6H5H6G3"/>
<organism evidence="2 3">
    <name type="scientific">Nesidiocoris tenuis</name>
    <dbReference type="NCBI Taxonomy" id="355587"/>
    <lineage>
        <taxon>Eukaryota</taxon>
        <taxon>Metazoa</taxon>
        <taxon>Ecdysozoa</taxon>
        <taxon>Arthropoda</taxon>
        <taxon>Hexapoda</taxon>
        <taxon>Insecta</taxon>
        <taxon>Pterygota</taxon>
        <taxon>Neoptera</taxon>
        <taxon>Paraneoptera</taxon>
        <taxon>Hemiptera</taxon>
        <taxon>Heteroptera</taxon>
        <taxon>Panheteroptera</taxon>
        <taxon>Cimicomorpha</taxon>
        <taxon>Miridae</taxon>
        <taxon>Dicyphina</taxon>
        <taxon>Nesidiocoris</taxon>
    </lineage>
</organism>
<evidence type="ECO:0000313" key="2">
    <source>
        <dbReference type="EMBL" id="CAB0012945.1"/>
    </source>
</evidence>
<evidence type="ECO:0000256" key="1">
    <source>
        <dbReference type="SAM" id="MobiDB-lite"/>
    </source>
</evidence>
<feature type="region of interest" description="Disordered" evidence="1">
    <location>
        <begin position="33"/>
        <end position="60"/>
    </location>
</feature>
<dbReference type="EMBL" id="CADCXU010025672">
    <property type="protein sequence ID" value="CAB0012945.1"/>
    <property type="molecule type" value="Genomic_DNA"/>
</dbReference>
<dbReference type="Proteomes" id="UP000479000">
    <property type="component" value="Unassembled WGS sequence"/>
</dbReference>
<protein>
    <submittedName>
        <fullName evidence="2">Uncharacterized protein</fullName>
    </submittedName>
</protein>
<name>A0A6H5H6G3_9HEMI</name>
<gene>
    <name evidence="2" type="ORF">NTEN_LOCUS17634</name>
</gene>
<accession>A0A6H5H6G3</accession>
<proteinExistence type="predicted"/>
<evidence type="ECO:0000313" key="3">
    <source>
        <dbReference type="Proteomes" id="UP000479000"/>
    </source>
</evidence>